<evidence type="ECO:0000313" key="14">
    <source>
        <dbReference type="Proteomes" id="UP001233535"/>
    </source>
</evidence>
<organism evidence="13 14">
    <name type="scientific">Lysobacter arvi</name>
    <dbReference type="NCBI Taxonomy" id="3038776"/>
    <lineage>
        <taxon>Bacteria</taxon>
        <taxon>Pseudomonadati</taxon>
        <taxon>Pseudomonadota</taxon>
        <taxon>Gammaproteobacteria</taxon>
        <taxon>Lysobacterales</taxon>
        <taxon>Lysobacteraceae</taxon>
        <taxon>Lysobacter</taxon>
    </lineage>
</organism>
<name>A0ABU1CET1_9GAMM</name>
<dbReference type="EMBL" id="JARUHG010000002">
    <property type="protein sequence ID" value="MDR0183127.1"/>
    <property type="molecule type" value="Genomic_DNA"/>
</dbReference>
<evidence type="ECO:0000256" key="9">
    <source>
        <dbReference type="ARBA" id="ARBA00022842"/>
    </source>
</evidence>
<comment type="catalytic activity">
    <reaction evidence="11 12">
        <text>L-threonyl-[protein] + FAD = FMN-L-threonyl-[protein] + AMP + H(+)</text>
        <dbReference type="Rhea" id="RHEA:36847"/>
        <dbReference type="Rhea" id="RHEA-COMP:11060"/>
        <dbReference type="Rhea" id="RHEA-COMP:11061"/>
        <dbReference type="ChEBI" id="CHEBI:15378"/>
        <dbReference type="ChEBI" id="CHEBI:30013"/>
        <dbReference type="ChEBI" id="CHEBI:57692"/>
        <dbReference type="ChEBI" id="CHEBI:74257"/>
        <dbReference type="ChEBI" id="CHEBI:456215"/>
        <dbReference type="EC" id="2.7.1.180"/>
    </reaction>
</comment>
<reference evidence="13 14" key="1">
    <citation type="submission" date="2023-04" db="EMBL/GenBank/DDBJ databases">
        <title>Lysobacter sp. strain UC isolated from soil sample.</title>
        <authorList>
            <person name="Choksket S."/>
            <person name="Harshvardhan F."/>
            <person name="Rana R."/>
            <person name="Patil P.B."/>
            <person name="Korpole S."/>
        </authorList>
    </citation>
    <scope>NUCLEOTIDE SEQUENCE [LARGE SCALE GENOMIC DNA]</scope>
    <source>
        <strain evidence="13 14">UC</strain>
    </source>
</reference>
<evidence type="ECO:0000256" key="1">
    <source>
        <dbReference type="ARBA" id="ARBA00001946"/>
    </source>
</evidence>
<evidence type="ECO:0000313" key="13">
    <source>
        <dbReference type="EMBL" id="MDR0183127.1"/>
    </source>
</evidence>
<protein>
    <recommendedName>
        <fullName evidence="4 12">FAD:protein FMN transferase</fullName>
        <ecNumber evidence="3 12">2.7.1.180</ecNumber>
    </recommendedName>
    <alternativeName>
        <fullName evidence="10 12">Flavin transferase</fullName>
    </alternativeName>
</protein>
<evidence type="ECO:0000256" key="3">
    <source>
        <dbReference type="ARBA" id="ARBA00011955"/>
    </source>
</evidence>
<evidence type="ECO:0000256" key="8">
    <source>
        <dbReference type="ARBA" id="ARBA00022827"/>
    </source>
</evidence>
<evidence type="ECO:0000256" key="7">
    <source>
        <dbReference type="ARBA" id="ARBA00022723"/>
    </source>
</evidence>
<sequence>MGTTWTVKLVAPRNADLHALHSGIQSRLDDVVAQMSNWEETSNLSRYNASAAGSWHALPEDFFAVLACALDIAHASGGAFDPTVGPLVDGWGFGPSGPMTEGFSPGAARAHVQWRRVVLDRSERRVQQPGGTRLDLCAIAKGYGVDAVAAYLRAQGIDAALVEVGGELSGFGRKPDGTPWRVIVEGWQGDEDEAHEPRVLALDGLAIATSGDRWHRREHRGRRISHTVDPRSGHPVANAPVAVTVAAADAMSADAWATALTVLGTTEGLALAQANGLAARFVDVRVGADGAEGSVEERMTSAFEALLEP</sequence>
<dbReference type="SUPFAM" id="SSF143631">
    <property type="entry name" value="ApbE-like"/>
    <property type="match status" value="1"/>
</dbReference>
<comment type="caution">
    <text evidence="13">The sequence shown here is derived from an EMBL/GenBank/DDBJ whole genome shotgun (WGS) entry which is preliminary data.</text>
</comment>
<dbReference type="RefSeq" id="WP_309262462.1">
    <property type="nucleotide sequence ID" value="NZ_JARUHG010000002.1"/>
</dbReference>
<comment type="cofactor">
    <cofactor evidence="1">
        <name>Mg(2+)</name>
        <dbReference type="ChEBI" id="CHEBI:18420"/>
    </cofactor>
</comment>
<evidence type="ECO:0000256" key="6">
    <source>
        <dbReference type="ARBA" id="ARBA00022679"/>
    </source>
</evidence>
<evidence type="ECO:0000256" key="12">
    <source>
        <dbReference type="PIRNR" id="PIRNR006268"/>
    </source>
</evidence>
<keyword evidence="14" id="KW-1185">Reference proteome</keyword>
<comment type="similarity">
    <text evidence="2 12">Belongs to the ApbE family.</text>
</comment>
<keyword evidence="8 12" id="KW-0274">FAD</keyword>
<dbReference type="Proteomes" id="UP001233535">
    <property type="component" value="Unassembled WGS sequence"/>
</dbReference>
<evidence type="ECO:0000256" key="10">
    <source>
        <dbReference type="ARBA" id="ARBA00031306"/>
    </source>
</evidence>
<dbReference type="PANTHER" id="PTHR30040">
    <property type="entry name" value="THIAMINE BIOSYNTHESIS LIPOPROTEIN APBE"/>
    <property type="match status" value="1"/>
</dbReference>
<dbReference type="Gene3D" id="3.10.520.10">
    <property type="entry name" value="ApbE-like domains"/>
    <property type="match status" value="1"/>
</dbReference>
<keyword evidence="6 12" id="KW-0808">Transferase</keyword>
<gene>
    <name evidence="13" type="ORF">P8609_09100</name>
</gene>
<dbReference type="InterPro" id="IPR003374">
    <property type="entry name" value="ApbE-like_sf"/>
</dbReference>
<dbReference type="EC" id="2.7.1.180" evidence="3 12"/>
<evidence type="ECO:0000256" key="2">
    <source>
        <dbReference type="ARBA" id="ARBA00008282"/>
    </source>
</evidence>
<dbReference type="GO" id="GO:0016740">
    <property type="term" value="F:transferase activity"/>
    <property type="evidence" value="ECO:0007669"/>
    <property type="project" value="UniProtKB-KW"/>
</dbReference>
<dbReference type="PANTHER" id="PTHR30040:SF2">
    <property type="entry name" value="FAD:PROTEIN FMN TRANSFERASE"/>
    <property type="match status" value="1"/>
</dbReference>
<keyword evidence="9 12" id="KW-0460">Magnesium</keyword>
<evidence type="ECO:0000256" key="5">
    <source>
        <dbReference type="ARBA" id="ARBA00022630"/>
    </source>
</evidence>
<evidence type="ECO:0000256" key="4">
    <source>
        <dbReference type="ARBA" id="ARBA00016337"/>
    </source>
</evidence>
<keyword evidence="5 12" id="KW-0285">Flavoprotein</keyword>
<dbReference type="InterPro" id="IPR024932">
    <property type="entry name" value="ApbE"/>
</dbReference>
<dbReference type="PIRSF" id="PIRSF006268">
    <property type="entry name" value="ApbE"/>
    <property type="match status" value="1"/>
</dbReference>
<proteinExistence type="inferred from homology"/>
<accession>A0ABU1CET1</accession>
<dbReference type="Pfam" id="PF02424">
    <property type="entry name" value="ApbE"/>
    <property type="match status" value="1"/>
</dbReference>
<evidence type="ECO:0000256" key="11">
    <source>
        <dbReference type="ARBA" id="ARBA00048540"/>
    </source>
</evidence>
<keyword evidence="7 12" id="KW-0479">Metal-binding</keyword>